<reference evidence="2 3" key="1">
    <citation type="submission" date="2018-06" db="EMBL/GenBank/DDBJ databases">
        <title>Genomic Encyclopedia of Archaeal and Bacterial Type Strains, Phase II (KMG-II): from individual species to whole genera.</title>
        <authorList>
            <person name="Goeker M."/>
        </authorList>
    </citation>
    <scope>NUCLEOTIDE SEQUENCE [LARGE SCALE GENOMIC DNA]</scope>
    <source>
        <strain evidence="2 3">ATCC BAA-1881</strain>
    </source>
</reference>
<comment type="caution">
    <text evidence="2">The sequence shown here is derived from an EMBL/GenBank/DDBJ whole genome shotgun (WGS) entry which is preliminary data.</text>
</comment>
<name>A0A326UCC3_THEHA</name>
<accession>A0A326UCC3</accession>
<sequence>MQRAAVCAHSVFYQTTRLAALSMLCAGGVVPSVFQVNIVMWKMIHTDKKWNEL</sequence>
<organism evidence="2 3">
    <name type="scientific">Thermosporothrix hazakensis</name>
    <dbReference type="NCBI Taxonomy" id="644383"/>
    <lineage>
        <taxon>Bacteria</taxon>
        <taxon>Bacillati</taxon>
        <taxon>Chloroflexota</taxon>
        <taxon>Ktedonobacteria</taxon>
        <taxon>Ktedonobacterales</taxon>
        <taxon>Thermosporotrichaceae</taxon>
        <taxon>Thermosporothrix</taxon>
    </lineage>
</organism>
<dbReference type="AlphaFoldDB" id="A0A326UCC3"/>
<keyword evidence="1" id="KW-0812">Transmembrane</keyword>
<protein>
    <submittedName>
        <fullName evidence="2">Uncharacterized protein</fullName>
    </submittedName>
</protein>
<evidence type="ECO:0000256" key="1">
    <source>
        <dbReference type="SAM" id="Phobius"/>
    </source>
</evidence>
<keyword evidence="3" id="KW-1185">Reference proteome</keyword>
<gene>
    <name evidence="2" type="ORF">EI42_01565</name>
</gene>
<dbReference type="EMBL" id="QKUF01000003">
    <property type="protein sequence ID" value="PZW33015.1"/>
    <property type="molecule type" value="Genomic_DNA"/>
</dbReference>
<proteinExistence type="predicted"/>
<feature type="transmembrane region" description="Helical" evidence="1">
    <location>
        <begin position="18"/>
        <end position="40"/>
    </location>
</feature>
<dbReference type="Proteomes" id="UP000248806">
    <property type="component" value="Unassembled WGS sequence"/>
</dbReference>
<evidence type="ECO:0000313" key="3">
    <source>
        <dbReference type="Proteomes" id="UP000248806"/>
    </source>
</evidence>
<keyword evidence="1" id="KW-1133">Transmembrane helix</keyword>
<evidence type="ECO:0000313" key="2">
    <source>
        <dbReference type="EMBL" id="PZW33015.1"/>
    </source>
</evidence>
<keyword evidence="1" id="KW-0472">Membrane</keyword>